<dbReference type="Pfam" id="PF00571">
    <property type="entry name" value="CBS"/>
    <property type="match status" value="3"/>
</dbReference>
<reference evidence="6 7" key="1">
    <citation type="submission" date="2016-10" db="EMBL/GenBank/DDBJ databases">
        <title>Genome sequence of the ascomycete fungus Penicillium subrubescens.</title>
        <authorList>
            <person name="De Vries R.P."/>
            <person name="Peng M."/>
            <person name="Dilokpimol A."/>
            <person name="Hilden K."/>
            <person name="Makela M.R."/>
            <person name="Grigoriev I."/>
            <person name="Riley R."/>
            <person name="Granchi Z."/>
        </authorList>
    </citation>
    <scope>NUCLEOTIDE SEQUENCE [LARGE SCALE GENOMIC DNA]</scope>
    <source>
        <strain evidence="6 7">CBS 132785</strain>
    </source>
</reference>
<feature type="domain" description="CBS" evidence="5">
    <location>
        <begin position="481"/>
        <end position="543"/>
    </location>
</feature>
<sequence length="688" mass="78342">MASEDKRPRYKINIGNVNISNHYFGGRLRWSDPPPDELKTMEEVQARIDELYESGVPFFSKEGIRFVYEQCKRKPPRGEMIYVKDITGALVEFECQTGDVKGEIERDGVELEYILLDPVISYDCRAHLKHHLWWAGIRKERPPFCSLTIQHPSLKFNTKTKEPVNPWPTQPREKVAETFQTHSKGWRETEVAKKLVPFLNTYAATHSITKIVGLALGAISYHYDTRPRCYIQHALLLILRDWLVEREKTQDVVCYAQDPGYRSVDREVLNEHGIEVIDDPRAWLEIDDESVVYSVSPNVPVKEIVADIARPAIVIWERVGFMDGDQEGKMSCVKQRAIRNFLKVRTSYDVLPLSFRLIIFDTGLSVKESLNILIQNGMSHFLPHTPHVPRENLSENAFETIETPADRKGNDREFAGLLTTSDYINVIQYYFQNPAALDQIDQFRLDSLRGAYFIPPPILSCGSVLTNLGLLAEVEKALGVAPPETISIDPERPLYEACRRMLESRARRIPLVTNDSQTDRSHVLSVITQYRILKFVAVNVGDTQKLRRPLRELLLGTYDNIATASMDTPVIDVIHILVERSISSVPILNSEGVVYNVFEAVDVIALIRGGTYDDLGLTVGEVLKKRSPEFPGIYTCSLNDGLDTIFDTIRKSRVHRLVVVDEHFKLKGVLTLSDILHYILLEGENDEV</sequence>
<dbReference type="PROSITE" id="PS51371">
    <property type="entry name" value="CBS"/>
    <property type="match status" value="3"/>
</dbReference>
<keyword evidence="2" id="KW-0677">Repeat</keyword>
<protein>
    <submittedName>
        <fullName evidence="6">Nuclear protein SNF4</fullName>
    </submittedName>
</protein>
<dbReference type="SMART" id="SM00116">
    <property type="entry name" value="CBS"/>
    <property type="match status" value="3"/>
</dbReference>
<dbReference type="GO" id="GO:0019901">
    <property type="term" value="F:protein kinase binding"/>
    <property type="evidence" value="ECO:0007669"/>
    <property type="project" value="TreeGrafter"/>
</dbReference>
<dbReference type="InterPro" id="IPR012942">
    <property type="entry name" value="SRR1-like"/>
</dbReference>
<evidence type="ECO:0000256" key="3">
    <source>
        <dbReference type="ARBA" id="ARBA00023122"/>
    </source>
</evidence>
<dbReference type="PANTHER" id="PTHR13780:SF35">
    <property type="entry name" value="LD22662P"/>
    <property type="match status" value="1"/>
</dbReference>
<dbReference type="GO" id="GO:0019887">
    <property type="term" value="F:protein kinase regulator activity"/>
    <property type="evidence" value="ECO:0007669"/>
    <property type="project" value="TreeGrafter"/>
</dbReference>
<comment type="similarity">
    <text evidence="1">Belongs to the 5'-AMP-activated protein kinase gamma subunit family.</text>
</comment>
<feature type="domain" description="CBS" evidence="5">
    <location>
        <begin position="555"/>
        <end position="615"/>
    </location>
</feature>
<feature type="domain" description="CBS" evidence="5">
    <location>
        <begin position="629"/>
        <end position="687"/>
    </location>
</feature>
<accession>A0A1Q5UE37</accession>
<dbReference type="GO" id="GO:0005634">
    <property type="term" value="C:nucleus"/>
    <property type="evidence" value="ECO:0007669"/>
    <property type="project" value="TreeGrafter"/>
</dbReference>
<proteinExistence type="inferred from homology"/>
<gene>
    <name evidence="6" type="ORF">PENSUB_4045</name>
</gene>
<dbReference type="Gene3D" id="3.10.580.10">
    <property type="entry name" value="CBS-domain"/>
    <property type="match status" value="2"/>
</dbReference>
<dbReference type="AlphaFoldDB" id="A0A1Q5UE37"/>
<name>A0A1Q5UE37_9EURO</name>
<dbReference type="PANTHER" id="PTHR13780">
    <property type="entry name" value="AMP-ACTIVATED PROTEIN KINASE, GAMMA REGULATORY SUBUNIT"/>
    <property type="match status" value="1"/>
</dbReference>
<dbReference type="InterPro" id="IPR000644">
    <property type="entry name" value="CBS_dom"/>
</dbReference>
<dbReference type="SUPFAM" id="SSF54631">
    <property type="entry name" value="CBS-domain pair"/>
    <property type="match status" value="2"/>
</dbReference>
<dbReference type="GO" id="GO:0005737">
    <property type="term" value="C:cytoplasm"/>
    <property type="evidence" value="ECO:0007669"/>
    <property type="project" value="TreeGrafter"/>
</dbReference>
<evidence type="ECO:0000256" key="2">
    <source>
        <dbReference type="ARBA" id="ARBA00022737"/>
    </source>
</evidence>
<dbReference type="GO" id="GO:0016208">
    <property type="term" value="F:AMP binding"/>
    <property type="evidence" value="ECO:0007669"/>
    <property type="project" value="TreeGrafter"/>
</dbReference>
<dbReference type="CDD" id="cd04641">
    <property type="entry name" value="CBS_euAMPK_gamma-like_repeat2"/>
    <property type="match status" value="1"/>
</dbReference>
<organism evidence="6 7">
    <name type="scientific">Penicillium subrubescens</name>
    <dbReference type="NCBI Taxonomy" id="1316194"/>
    <lineage>
        <taxon>Eukaryota</taxon>
        <taxon>Fungi</taxon>
        <taxon>Dikarya</taxon>
        <taxon>Ascomycota</taxon>
        <taxon>Pezizomycotina</taxon>
        <taxon>Eurotiomycetes</taxon>
        <taxon>Eurotiomycetidae</taxon>
        <taxon>Eurotiales</taxon>
        <taxon>Aspergillaceae</taxon>
        <taxon>Penicillium</taxon>
    </lineage>
</organism>
<evidence type="ECO:0000313" key="7">
    <source>
        <dbReference type="Proteomes" id="UP000186955"/>
    </source>
</evidence>
<evidence type="ECO:0000313" key="6">
    <source>
        <dbReference type="EMBL" id="OKP10742.1"/>
    </source>
</evidence>
<comment type="caution">
    <text evidence="6">The sequence shown here is derived from an EMBL/GenBank/DDBJ whole genome shotgun (WGS) entry which is preliminary data.</text>
</comment>
<dbReference type="EMBL" id="MNBE01000313">
    <property type="protein sequence ID" value="OKP10742.1"/>
    <property type="molecule type" value="Genomic_DNA"/>
</dbReference>
<keyword evidence="7" id="KW-1185">Reference proteome</keyword>
<dbReference type="STRING" id="1316194.A0A1Q5UE37"/>
<keyword evidence="3 4" id="KW-0129">CBS domain</keyword>
<evidence type="ECO:0000259" key="5">
    <source>
        <dbReference type="PROSITE" id="PS51371"/>
    </source>
</evidence>
<dbReference type="Proteomes" id="UP000186955">
    <property type="component" value="Unassembled WGS sequence"/>
</dbReference>
<dbReference type="InterPro" id="IPR046342">
    <property type="entry name" value="CBS_dom_sf"/>
</dbReference>
<dbReference type="GO" id="GO:0031588">
    <property type="term" value="C:nucleotide-activated protein kinase complex"/>
    <property type="evidence" value="ECO:0007669"/>
    <property type="project" value="TreeGrafter"/>
</dbReference>
<evidence type="ECO:0000256" key="4">
    <source>
        <dbReference type="PROSITE-ProRule" id="PRU00703"/>
    </source>
</evidence>
<dbReference type="Pfam" id="PF07985">
    <property type="entry name" value="SRR1"/>
    <property type="match status" value="1"/>
</dbReference>
<evidence type="ECO:0000256" key="1">
    <source>
        <dbReference type="ARBA" id="ARBA00006750"/>
    </source>
</evidence>
<dbReference type="InterPro" id="IPR050511">
    <property type="entry name" value="AMPK_gamma/SDS23_families"/>
</dbReference>